<reference evidence="2" key="1">
    <citation type="submission" date="2024-07" db="EMBL/GenBank/DDBJ databases">
        <title>Two chromosome-level genome assemblies of Korean endemic species Abeliophyllum distichum and Forsythia ovata (Oleaceae).</title>
        <authorList>
            <person name="Jang H."/>
        </authorList>
    </citation>
    <scope>NUCLEOTIDE SEQUENCE [LARGE SCALE GENOMIC DNA]</scope>
</reference>
<sequence>MKFAIQGLEVNFTLSSMGHFINRPDTSGTWIASLISILRNVNLGELTLSGDCKPTVELTGAAKEWTSRSVDLGSIWTCDGAYRARVRLPYFSYQELVPTSDSPSNITPLFVSIPRQSTRLRKQPTWLKDFVSNIIHPTTDSYVVSHHLL</sequence>
<comment type="caution">
    <text evidence="1">The sequence shown here is derived from an EMBL/GenBank/DDBJ whole genome shotgun (WGS) entry which is preliminary data.</text>
</comment>
<keyword evidence="2" id="KW-1185">Reference proteome</keyword>
<dbReference type="AlphaFoldDB" id="A0ABD1RNR3"/>
<name>A0ABD1RNR3_9LAMI</name>
<organism evidence="1 2">
    <name type="scientific">Forsythia ovata</name>
    <dbReference type="NCBI Taxonomy" id="205694"/>
    <lineage>
        <taxon>Eukaryota</taxon>
        <taxon>Viridiplantae</taxon>
        <taxon>Streptophyta</taxon>
        <taxon>Embryophyta</taxon>
        <taxon>Tracheophyta</taxon>
        <taxon>Spermatophyta</taxon>
        <taxon>Magnoliopsida</taxon>
        <taxon>eudicotyledons</taxon>
        <taxon>Gunneridae</taxon>
        <taxon>Pentapetalae</taxon>
        <taxon>asterids</taxon>
        <taxon>lamiids</taxon>
        <taxon>Lamiales</taxon>
        <taxon>Oleaceae</taxon>
        <taxon>Forsythieae</taxon>
        <taxon>Forsythia</taxon>
    </lineage>
</organism>
<proteinExistence type="predicted"/>
<evidence type="ECO:0000313" key="1">
    <source>
        <dbReference type="EMBL" id="KAL2489428.1"/>
    </source>
</evidence>
<dbReference type="Proteomes" id="UP001604277">
    <property type="component" value="Unassembled WGS sequence"/>
</dbReference>
<protein>
    <submittedName>
        <fullName evidence="1">Uncharacterized protein</fullName>
    </submittedName>
</protein>
<dbReference type="EMBL" id="JBFOLJ010000012">
    <property type="protein sequence ID" value="KAL2489428.1"/>
    <property type="molecule type" value="Genomic_DNA"/>
</dbReference>
<gene>
    <name evidence="1" type="ORF">Fot_42720</name>
</gene>
<evidence type="ECO:0000313" key="2">
    <source>
        <dbReference type="Proteomes" id="UP001604277"/>
    </source>
</evidence>
<accession>A0ABD1RNR3</accession>